<dbReference type="EMBL" id="CM004480">
    <property type="protein sequence ID" value="OCT67051.1"/>
    <property type="molecule type" value="Genomic_DNA"/>
</dbReference>
<sequence length="66" mass="7403">MLCVFISHYHTTPCFCSPAARTSELLNQPVVGCKSRVGQYWQEQCQARSNRTGTKTCQLEKGASQH</sequence>
<evidence type="ECO:0000313" key="1">
    <source>
        <dbReference type="EMBL" id="OCT67051.1"/>
    </source>
</evidence>
<dbReference type="Proteomes" id="UP000694892">
    <property type="component" value="Chromosome 8L"/>
</dbReference>
<organism evidence="1 2">
    <name type="scientific">Xenopus laevis</name>
    <name type="common">African clawed frog</name>
    <dbReference type="NCBI Taxonomy" id="8355"/>
    <lineage>
        <taxon>Eukaryota</taxon>
        <taxon>Metazoa</taxon>
        <taxon>Chordata</taxon>
        <taxon>Craniata</taxon>
        <taxon>Vertebrata</taxon>
        <taxon>Euteleostomi</taxon>
        <taxon>Amphibia</taxon>
        <taxon>Batrachia</taxon>
        <taxon>Anura</taxon>
        <taxon>Pipoidea</taxon>
        <taxon>Pipidae</taxon>
        <taxon>Xenopodinae</taxon>
        <taxon>Xenopus</taxon>
        <taxon>Xenopus</taxon>
    </lineage>
</organism>
<proteinExistence type="predicted"/>
<name>A0A974H7D3_XENLA</name>
<dbReference type="AlphaFoldDB" id="A0A974H7D3"/>
<evidence type="ECO:0000313" key="2">
    <source>
        <dbReference type="Proteomes" id="UP000694892"/>
    </source>
</evidence>
<gene>
    <name evidence="1" type="ORF">XELAEV_18038333mg</name>
</gene>
<protein>
    <submittedName>
        <fullName evidence="1">Uncharacterized protein</fullName>
    </submittedName>
</protein>
<accession>A0A974H7D3</accession>
<reference evidence="2" key="1">
    <citation type="journal article" date="2016" name="Nature">
        <title>Genome evolution in the allotetraploid frog Xenopus laevis.</title>
        <authorList>
            <person name="Session A.M."/>
            <person name="Uno Y."/>
            <person name="Kwon T."/>
            <person name="Chapman J.A."/>
            <person name="Toyoda A."/>
            <person name="Takahashi S."/>
            <person name="Fukui A."/>
            <person name="Hikosaka A."/>
            <person name="Suzuki A."/>
            <person name="Kondo M."/>
            <person name="van Heeringen S.J."/>
            <person name="Quigley I."/>
            <person name="Heinz S."/>
            <person name="Ogino H."/>
            <person name="Ochi H."/>
            <person name="Hellsten U."/>
            <person name="Lyons J.B."/>
            <person name="Simakov O."/>
            <person name="Putnam N."/>
            <person name="Stites J."/>
            <person name="Kuroki Y."/>
            <person name="Tanaka T."/>
            <person name="Michiue T."/>
            <person name="Watanabe M."/>
            <person name="Bogdanovic O."/>
            <person name="Lister R."/>
            <person name="Georgiou G."/>
            <person name="Paranjpe S.S."/>
            <person name="van Kruijsbergen I."/>
            <person name="Shu S."/>
            <person name="Carlson J."/>
            <person name="Kinoshita T."/>
            <person name="Ohta Y."/>
            <person name="Mawaribuchi S."/>
            <person name="Jenkins J."/>
            <person name="Grimwood J."/>
            <person name="Schmutz J."/>
            <person name="Mitros T."/>
            <person name="Mozaffari S.V."/>
            <person name="Suzuki Y."/>
            <person name="Haramoto Y."/>
            <person name="Yamamoto T.S."/>
            <person name="Takagi C."/>
            <person name="Heald R."/>
            <person name="Miller K."/>
            <person name="Haudenschild C."/>
            <person name="Kitzman J."/>
            <person name="Nakayama T."/>
            <person name="Izutsu Y."/>
            <person name="Robert J."/>
            <person name="Fortriede J."/>
            <person name="Burns K."/>
            <person name="Lotay V."/>
            <person name="Karimi K."/>
            <person name="Yasuoka Y."/>
            <person name="Dichmann D.S."/>
            <person name="Flajnik M.F."/>
            <person name="Houston D.W."/>
            <person name="Shendure J."/>
            <person name="DuPasquier L."/>
            <person name="Vize P.D."/>
            <person name="Zorn A.M."/>
            <person name="Ito M."/>
            <person name="Marcotte E.M."/>
            <person name="Wallingford J.B."/>
            <person name="Ito Y."/>
            <person name="Asashima M."/>
            <person name="Ueno N."/>
            <person name="Matsuda Y."/>
            <person name="Veenstra G.J."/>
            <person name="Fujiyama A."/>
            <person name="Harland R.M."/>
            <person name="Taira M."/>
            <person name="Rokhsar D.S."/>
        </authorList>
    </citation>
    <scope>NUCLEOTIDE SEQUENCE [LARGE SCALE GENOMIC DNA]</scope>
    <source>
        <strain evidence="2">J</strain>
    </source>
</reference>